<dbReference type="Proteomes" id="UP000031861">
    <property type="component" value="Plasmid pBFI_2"/>
</dbReference>
<dbReference type="InterPro" id="IPR024079">
    <property type="entry name" value="MetalloPept_cat_dom_sf"/>
</dbReference>
<proteinExistence type="predicted"/>
<dbReference type="GO" id="GO:0005576">
    <property type="term" value="C:extracellular region"/>
    <property type="evidence" value="ECO:0007669"/>
    <property type="project" value="UniProtKB-SubCell"/>
</dbReference>
<dbReference type="Pfam" id="PF07737">
    <property type="entry name" value="ATLF"/>
    <property type="match status" value="1"/>
</dbReference>
<keyword evidence="2" id="KW-0964">Secreted</keyword>
<dbReference type="PROSITE" id="PS51995">
    <property type="entry name" value="ATLF"/>
    <property type="match status" value="1"/>
</dbReference>
<dbReference type="InterPro" id="IPR014781">
    <property type="entry name" value="Anthrax_toxin_lethal/edema_N/C"/>
</dbReference>
<dbReference type="Gene3D" id="3.90.176.10">
    <property type="entry name" value="Toxin ADP-ribosyltransferase, Chain A, domain 1"/>
    <property type="match status" value="1"/>
</dbReference>
<evidence type="ECO:0000256" key="2">
    <source>
        <dbReference type="ARBA" id="ARBA00022525"/>
    </source>
</evidence>
<accession>A0AAN0SQN4</accession>
<dbReference type="RefSeq" id="WP_042516165.1">
    <property type="nucleotide sequence ID" value="NZ_CP009636.1"/>
</dbReference>
<dbReference type="SUPFAM" id="SSF56399">
    <property type="entry name" value="ADP-ribosylation"/>
    <property type="match status" value="1"/>
</dbReference>
<dbReference type="GO" id="GO:0008237">
    <property type="term" value="F:metallopeptidase activity"/>
    <property type="evidence" value="ECO:0007669"/>
    <property type="project" value="InterPro"/>
</dbReference>
<dbReference type="Gene3D" id="3.40.390.10">
    <property type="entry name" value="Collagenase (Catalytic Domain)"/>
    <property type="match status" value="1"/>
</dbReference>
<dbReference type="SUPFAM" id="SSF55486">
    <property type="entry name" value="Metalloproteases ('zincins'), catalytic domain"/>
    <property type="match status" value="1"/>
</dbReference>
<dbReference type="EMBL" id="CP009636">
    <property type="protein sequence ID" value="AJI08478.1"/>
    <property type="molecule type" value="Genomic_DNA"/>
</dbReference>
<feature type="domain" description="ATLF-like" evidence="3">
    <location>
        <begin position="269"/>
        <end position="487"/>
    </location>
</feature>
<evidence type="ECO:0000313" key="5">
    <source>
        <dbReference type="Proteomes" id="UP000031861"/>
    </source>
</evidence>
<geneLocation type="plasmid" evidence="4 5">
    <name>pBFI_2</name>
</geneLocation>
<sequence>MKKSPKKLLVIATSIGIGSSIFSAKLPVYANSEIETSFYDSNFKPKFRPTDKEEAKIYSEKRYEEWSKDFSSKEKRLVQSFKKNSPTNELLRKYRGNIIRMKRDSTDPKLAHAVSEIDEMNRIIKKPENLTLEKQIVYTRFSATDFGYESNSDLGKGLLDLDMKHVNNFKRGFQYGKFPDLRLGSLTEGTDGLLGSFFSKERILVELTVPKGTYMGHLGDGQIIFPSDYAMRLVDKNITVIKQNGKNILKLNAKVVKKVDIEEEILHQQNVINKVVAMSLRAKGISDKDIENINNKITFNFTGLNASLAVKNSQKSILDLVNNDHMPANLIKDCFLKLQKDIGFLFEDTPISMREETDGKTIIPNNSNEKSFIRINATPQSNLSTFAEHLSTSGTVLHEVGHLIAKKILNDVDNDDKFKKLYEKEKNNITEINTYNGYAKKNPDEFFAEVFKSMVSMGNQNHHGDLYRESIKKEVPETVRFIEDNLKEHGYVLK</sequence>
<organism evidence="4 5">
    <name type="scientific">Bacillus cereus 03BB108</name>
    <dbReference type="NCBI Taxonomy" id="451709"/>
    <lineage>
        <taxon>Bacteria</taxon>
        <taxon>Bacillati</taxon>
        <taxon>Bacillota</taxon>
        <taxon>Bacilli</taxon>
        <taxon>Bacillales</taxon>
        <taxon>Bacillaceae</taxon>
        <taxon>Bacillus</taxon>
        <taxon>Bacillus cereus group</taxon>
    </lineage>
</organism>
<evidence type="ECO:0000259" key="3">
    <source>
        <dbReference type="PROSITE" id="PS51995"/>
    </source>
</evidence>
<name>A0AAN0SQN4_BACCE</name>
<protein>
    <recommendedName>
        <fullName evidence="3">ATLF-like domain-containing protein</fullName>
    </recommendedName>
</protein>
<dbReference type="CDD" id="cd20493">
    <property type="entry name" value="M34_ATLF_C-like"/>
    <property type="match status" value="1"/>
</dbReference>
<evidence type="ECO:0000313" key="4">
    <source>
        <dbReference type="EMBL" id="AJI08478.1"/>
    </source>
</evidence>
<evidence type="ECO:0000256" key="1">
    <source>
        <dbReference type="ARBA" id="ARBA00004613"/>
    </source>
</evidence>
<dbReference type="InterPro" id="IPR047568">
    <property type="entry name" value="ATLF-like_dom"/>
</dbReference>
<dbReference type="AlphaFoldDB" id="A0AAN0SQN4"/>
<gene>
    <name evidence="4" type="ORF">AK40_5849</name>
</gene>
<keyword evidence="4" id="KW-0614">Plasmid</keyword>
<comment type="subcellular location">
    <subcellularLocation>
        <location evidence="1">Secreted</location>
    </subcellularLocation>
</comment>
<reference evidence="4 5" key="1">
    <citation type="journal article" date="2015" name="Genome Announc.">
        <title>Complete genome sequences for 35 biothreat assay-relevant bacillus species.</title>
        <authorList>
            <person name="Johnson S.L."/>
            <person name="Daligault H.E."/>
            <person name="Davenport K.W."/>
            <person name="Jaissle J."/>
            <person name="Frey K.G."/>
            <person name="Ladner J.T."/>
            <person name="Broomall S.M."/>
            <person name="Bishop-Lilly K.A."/>
            <person name="Bruce D.C."/>
            <person name="Gibbons H.S."/>
            <person name="Coyne S.R."/>
            <person name="Lo C.C."/>
            <person name="Meincke L."/>
            <person name="Munk A.C."/>
            <person name="Koroleva G.I."/>
            <person name="Rosenzweig C.N."/>
            <person name="Palacios G.F."/>
            <person name="Redden C.L."/>
            <person name="Minogue T.D."/>
            <person name="Chain P.S."/>
        </authorList>
    </citation>
    <scope>NUCLEOTIDE SEQUENCE [LARGE SCALE GENOMIC DNA]</scope>
    <source>
        <strain evidence="4 5">03BB108</strain>
    </source>
</reference>